<reference evidence="2" key="1">
    <citation type="submission" date="2017-02" db="EMBL/GenBank/DDBJ databases">
        <authorList>
            <person name="Varghese N."/>
            <person name="Submissions S."/>
        </authorList>
    </citation>
    <scope>NUCLEOTIDE SEQUENCE [LARGE SCALE GENOMIC DNA]</scope>
    <source>
        <strain evidence="2">ATCC 35199</strain>
    </source>
</reference>
<dbReference type="EMBL" id="FUYN01000002">
    <property type="protein sequence ID" value="SKB34300.1"/>
    <property type="molecule type" value="Genomic_DNA"/>
</dbReference>
<name>A0A1T5AHC4_9FIRM</name>
<organism evidence="1 2">
    <name type="scientific">Acetoanaerobium noterae</name>
    <dbReference type="NCBI Taxonomy" id="745369"/>
    <lineage>
        <taxon>Bacteria</taxon>
        <taxon>Bacillati</taxon>
        <taxon>Bacillota</taxon>
        <taxon>Clostridia</taxon>
        <taxon>Peptostreptococcales</taxon>
        <taxon>Filifactoraceae</taxon>
        <taxon>Acetoanaerobium</taxon>
    </lineage>
</organism>
<sequence length="449" mass="53120">MKFFTEEAFRNKLIGLLGVLVLFLSQNYVEEVIGSKNAYKSNLYVNFELYVNQLENLDTYLTSVQEINNINEIRPVYIENSVITLMERNRMNMAIVQKKSVDSEYFFDAIEVYSGVNKNIEAVISDDSVSEKELIYIKELSKFNRANLENAKQLIEYDNNNYDERKKLEKEIFEIYEEHIEFMSKAYEKSSPENLKLQMEVAKEENNITKESVREELAKISKRVTGLDTLSYFAEPYADERYSWSYTTKKDPKSLDRTDEDVYTFEYVLAENKVNFYQSYRIFNDEQEELTEDKMRALADEHINKLGIGGEFVSSEKNKYEYVSENQNRDFDYMTFYYNNKDNDIYNESSNIEVKVEKNGSLDSSFYLVTSEPKINWADESLVKEKFNNESKIQSIIKVVNSKNEGEFLVMTKEEDKLYIYVYDGESAELKLYDKLDKDRHPFYHRILM</sequence>
<dbReference type="RefSeq" id="WP_079588871.1">
    <property type="nucleotide sequence ID" value="NZ_FUYN01000002.1"/>
</dbReference>
<dbReference type="AlphaFoldDB" id="A0A1T5AHC4"/>
<keyword evidence="2" id="KW-1185">Reference proteome</keyword>
<evidence type="ECO:0000313" key="1">
    <source>
        <dbReference type="EMBL" id="SKB34300.1"/>
    </source>
</evidence>
<gene>
    <name evidence="1" type="ORF">SAMN02745120_0923</name>
</gene>
<accession>A0A1T5AHC4</accession>
<evidence type="ECO:0000313" key="2">
    <source>
        <dbReference type="Proteomes" id="UP000243406"/>
    </source>
</evidence>
<proteinExistence type="predicted"/>
<protein>
    <submittedName>
        <fullName evidence="1">Uncharacterized protein</fullName>
    </submittedName>
</protein>
<dbReference type="Proteomes" id="UP000243406">
    <property type="component" value="Unassembled WGS sequence"/>
</dbReference>